<gene>
    <name evidence="1" type="ORF">MENTE1834_LOCUS2655</name>
</gene>
<protein>
    <submittedName>
        <fullName evidence="1">Uncharacterized protein</fullName>
    </submittedName>
</protein>
<dbReference type="Proteomes" id="UP001497535">
    <property type="component" value="Unassembled WGS sequence"/>
</dbReference>
<comment type="caution">
    <text evidence="1">The sequence shown here is derived from an EMBL/GenBank/DDBJ whole genome shotgun (WGS) entry which is preliminary data.</text>
</comment>
<name>A0ACB0XRB2_MELEN</name>
<evidence type="ECO:0000313" key="2">
    <source>
        <dbReference type="Proteomes" id="UP001497535"/>
    </source>
</evidence>
<organism evidence="1 2">
    <name type="scientific">Meloidogyne enterolobii</name>
    <name type="common">Root-knot nematode worm</name>
    <name type="synonym">Meloidogyne mayaguensis</name>
    <dbReference type="NCBI Taxonomy" id="390850"/>
    <lineage>
        <taxon>Eukaryota</taxon>
        <taxon>Metazoa</taxon>
        <taxon>Ecdysozoa</taxon>
        <taxon>Nematoda</taxon>
        <taxon>Chromadorea</taxon>
        <taxon>Rhabditida</taxon>
        <taxon>Tylenchina</taxon>
        <taxon>Tylenchomorpha</taxon>
        <taxon>Tylenchoidea</taxon>
        <taxon>Meloidogynidae</taxon>
        <taxon>Meloidogyninae</taxon>
        <taxon>Meloidogyne</taxon>
    </lineage>
</organism>
<evidence type="ECO:0000313" key="1">
    <source>
        <dbReference type="EMBL" id="CAK5014257.1"/>
    </source>
</evidence>
<sequence length="85" mass="9955">MLQKLERIGCVRPRVRFASLFKRELRIILLILGFIFPLLFPVFLCSYVSLWFFEVSSVSLMLGCDDNPVFAFRSFRFLISDGINE</sequence>
<dbReference type="EMBL" id="CAVMJV010000002">
    <property type="protein sequence ID" value="CAK5014257.1"/>
    <property type="molecule type" value="Genomic_DNA"/>
</dbReference>
<reference evidence="1" key="1">
    <citation type="submission" date="2023-11" db="EMBL/GenBank/DDBJ databases">
        <authorList>
            <person name="Poullet M."/>
        </authorList>
    </citation>
    <scope>NUCLEOTIDE SEQUENCE</scope>
    <source>
        <strain evidence="1">E1834</strain>
    </source>
</reference>
<accession>A0ACB0XRB2</accession>
<proteinExistence type="predicted"/>
<keyword evidence="2" id="KW-1185">Reference proteome</keyword>